<reference evidence="7" key="1">
    <citation type="journal article" date="2023" name="Science">
        <title>Elucidation of the pathway for biosynthesis of saponin adjuvants from the soapbark tree.</title>
        <authorList>
            <person name="Reed J."/>
            <person name="Orme A."/>
            <person name="El-Demerdash A."/>
            <person name="Owen C."/>
            <person name="Martin L.B.B."/>
            <person name="Misra R.C."/>
            <person name="Kikuchi S."/>
            <person name="Rejzek M."/>
            <person name="Martin A.C."/>
            <person name="Harkess A."/>
            <person name="Leebens-Mack J."/>
            <person name="Louveau T."/>
            <person name="Stephenson M.J."/>
            <person name="Osbourn A."/>
        </authorList>
    </citation>
    <scope>NUCLEOTIDE SEQUENCE</scope>
    <source>
        <strain evidence="7">S10</strain>
    </source>
</reference>
<dbReference type="AlphaFoldDB" id="A0AAD7L6R2"/>
<evidence type="ECO:0000256" key="3">
    <source>
        <dbReference type="PROSITE-ProRule" id="PRU00285"/>
    </source>
</evidence>
<name>A0AAD7L6R2_QUISA</name>
<sequence length="71" mass="7791">MDMPGLAKDDVKVSVEQNTLTVRGDGQQESEDEEGGRRFSSGLDLPPNLYELDSIKAEMKIGVLILMVPKV</sequence>
<keyword evidence="2 7" id="KW-0346">Stress response</keyword>
<feature type="region of interest" description="Disordered" evidence="5">
    <location>
        <begin position="1"/>
        <end position="43"/>
    </location>
</feature>
<proteinExistence type="inferred from homology"/>
<comment type="caution">
    <text evidence="7">The sequence shown here is derived from an EMBL/GenBank/DDBJ whole genome shotgun (WGS) entry which is preliminary data.</text>
</comment>
<keyword evidence="1" id="KW-0809">Transit peptide</keyword>
<dbReference type="InterPro" id="IPR044656">
    <property type="entry name" value="HSP14.7/HSP23.5/HSP23.6-like"/>
</dbReference>
<dbReference type="Pfam" id="PF00011">
    <property type="entry name" value="HSP20"/>
    <property type="match status" value="1"/>
</dbReference>
<evidence type="ECO:0000256" key="4">
    <source>
        <dbReference type="RuleBase" id="RU003616"/>
    </source>
</evidence>
<evidence type="ECO:0000313" key="7">
    <source>
        <dbReference type="EMBL" id="KAJ7952492.1"/>
    </source>
</evidence>
<accession>A0AAD7L6R2</accession>
<dbReference type="PANTHER" id="PTHR46991">
    <property type="entry name" value="23.5 KDA HEAT SHOCK PROTEIN, MITOCHONDRIAL"/>
    <property type="match status" value="1"/>
</dbReference>
<dbReference type="Gene3D" id="2.60.40.790">
    <property type="match status" value="1"/>
</dbReference>
<protein>
    <submittedName>
        <fullName evidence="7">Small heat shock protein</fullName>
    </submittedName>
</protein>
<dbReference type="PANTHER" id="PTHR46991:SF11">
    <property type="entry name" value="SMALL HEAT SHOCK PROTEIN HSPF"/>
    <property type="match status" value="1"/>
</dbReference>
<evidence type="ECO:0000259" key="6">
    <source>
        <dbReference type="PROSITE" id="PS01031"/>
    </source>
</evidence>
<keyword evidence="8" id="KW-1185">Reference proteome</keyword>
<comment type="similarity">
    <text evidence="3 4">Belongs to the small heat shock protein (HSP20) family.</text>
</comment>
<evidence type="ECO:0000256" key="5">
    <source>
        <dbReference type="SAM" id="MobiDB-lite"/>
    </source>
</evidence>
<dbReference type="SUPFAM" id="SSF49764">
    <property type="entry name" value="HSP20-like chaperones"/>
    <property type="match status" value="1"/>
</dbReference>
<evidence type="ECO:0000313" key="8">
    <source>
        <dbReference type="Proteomes" id="UP001163823"/>
    </source>
</evidence>
<evidence type="ECO:0000256" key="2">
    <source>
        <dbReference type="ARBA" id="ARBA00023016"/>
    </source>
</evidence>
<dbReference type="CDD" id="cd06464">
    <property type="entry name" value="ACD_sHsps-like"/>
    <property type="match status" value="1"/>
</dbReference>
<dbReference type="PROSITE" id="PS01031">
    <property type="entry name" value="SHSP"/>
    <property type="match status" value="1"/>
</dbReference>
<feature type="domain" description="SHSP" evidence="6">
    <location>
        <begin position="1"/>
        <end position="71"/>
    </location>
</feature>
<dbReference type="EMBL" id="JARAOO010000010">
    <property type="protein sequence ID" value="KAJ7952492.1"/>
    <property type="molecule type" value="Genomic_DNA"/>
</dbReference>
<gene>
    <name evidence="7" type="ORF">O6P43_024332</name>
</gene>
<dbReference type="Proteomes" id="UP001163823">
    <property type="component" value="Chromosome 10"/>
</dbReference>
<evidence type="ECO:0000256" key="1">
    <source>
        <dbReference type="ARBA" id="ARBA00022946"/>
    </source>
</evidence>
<dbReference type="KEGG" id="qsa:O6P43_024332"/>
<organism evidence="7 8">
    <name type="scientific">Quillaja saponaria</name>
    <name type="common">Soap bark tree</name>
    <dbReference type="NCBI Taxonomy" id="32244"/>
    <lineage>
        <taxon>Eukaryota</taxon>
        <taxon>Viridiplantae</taxon>
        <taxon>Streptophyta</taxon>
        <taxon>Embryophyta</taxon>
        <taxon>Tracheophyta</taxon>
        <taxon>Spermatophyta</taxon>
        <taxon>Magnoliopsida</taxon>
        <taxon>eudicotyledons</taxon>
        <taxon>Gunneridae</taxon>
        <taxon>Pentapetalae</taxon>
        <taxon>rosids</taxon>
        <taxon>fabids</taxon>
        <taxon>Fabales</taxon>
        <taxon>Quillajaceae</taxon>
        <taxon>Quillaja</taxon>
    </lineage>
</organism>
<dbReference type="InterPro" id="IPR002068">
    <property type="entry name" value="A-crystallin/Hsp20_dom"/>
</dbReference>
<dbReference type="InterPro" id="IPR008978">
    <property type="entry name" value="HSP20-like_chaperone"/>
</dbReference>